<feature type="compositionally biased region" description="Polar residues" evidence="1">
    <location>
        <begin position="29"/>
        <end position="38"/>
    </location>
</feature>
<dbReference type="Proteomes" id="UP001160148">
    <property type="component" value="Unassembled WGS sequence"/>
</dbReference>
<comment type="caution">
    <text evidence="2">The sequence shown here is derived from an EMBL/GenBank/DDBJ whole genome shotgun (WGS) entry which is preliminary data.</text>
</comment>
<dbReference type="AlphaFoldDB" id="A0AAV0Y9L1"/>
<protein>
    <submittedName>
        <fullName evidence="2">Uncharacterized protein</fullName>
    </submittedName>
</protein>
<accession>A0AAV0Y9L1</accession>
<feature type="region of interest" description="Disordered" evidence="1">
    <location>
        <begin position="29"/>
        <end position="84"/>
    </location>
</feature>
<gene>
    <name evidence="2" type="ORF">MEUPH1_LOCUS30434</name>
</gene>
<dbReference type="EMBL" id="CARXXK010001650">
    <property type="protein sequence ID" value="CAI6377131.1"/>
    <property type="molecule type" value="Genomic_DNA"/>
</dbReference>
<sequence>MHKSGQAAKSDKPYVYANILEFLRPTMENRNTESNVAVQNDREYTTDNENDISAEANHSGVSEEESPAVHRKKKRLQKILLKTN</sequence>
<reference evidence="2 3" key="1">
    <citation type="submission" date="2023-01" db="EMBL/GenBank/DDBJ databases">
        <authorList>
            <person name="Whitehead M."/>
        </authorList>
    </citation>
    <scope>NUCLEOTIDE SEQUENCE [LARGE SCALE GENOMIC DNA]</scope>
</reference>
<evidence type="ECO:0000256" key="1">
    <source>
        <dbReference type="SAM" id="MobiDB-lite"/>
    </source>
</evidence>
<evidence type="ECO:0000313" key="3">
    <source>
        <dbReference type="Proteomes" id="UP001160148"/>
    </source>
</evidence>
<evidence type="ECO:0000313" key="2">
    <source>
        <dbReference type="EMBL" id="CAI6377131.1"/>
    </source>
</evidence>
<name>A0AAV0Y9L1_9HEMI</name>
<proteinExistence type="predicted"/>
<organism evidence="2 3">
    <name type="scientific">Macrosiphum euphorbiae</name>
    <name type="common">potato aphid</name>
    <dbReference type="NCBI Taxonomy" id="13131"/>
    <lineage>
        <taxon>Eukaryota</taxon>
        <taxon>Metazoa</taxon>
        <taxon>Ecdysozoa</taxon>
        <taxon>Arthropoda</taxon>
        <taxon>Hexapoda</taxon>
        <taxon>Insecta</taxon>
        <taxon>Pterygota</taxon>
        <taxon>Neoptera</taxon>
        <taxon>Paraneoptera</taxon>
        <taxon>Hemiptera</taxon>
        <taxon>Sternorrhyncha</taxon>
        <taxon>Aphidomorpha</taxon>
        <taxon>Aphidoidea</taxon>
        <taxon>Aphididae</taxon>
        <taxon>Macrosiphini</taxon>
        <taxon>Macrosiphum</taxon>
    </lineage>
</organism>
<keyword evidence="3" id="KW-1185">Reference proteome</keyword>